<dbReference type="AlphaFoldDB" id="A0A9N8HB37"/>
<evidence type="ECO:0000256" key="2">
    <source>
        <dbReference type="ARBA" id="ARBA00023125"/>
    </source>
</evidence>
<comment type="subcellular location">
    <subcellularLocation>
        <location evidence="1">Nucleus</location>
    </subcellularLocation>
</comment>
<dbReference type="InterPro" id="IPR000232">
    <property type="entry name" value="HSF_DNA-bd"/>
</dbReference>
<evidence type="ECO:0000256" key="5">
    <source>
        <dbReference type="SAM" id="MobiDB-lite"/>
    </source>
</evidence>
<dbReference type="Gene3D" id="1.10.10.10">
    <property type="entry name" value="Winged helix-like DNA-binding domain superfamily/Winged helix DNA-binding domain"/>
    <property type="match status" value="1"/>
</dbReference>
<dbReference type="SUPFAM" id="SSF46785">
    <property type="entry name" value="Winged helix' DNA-binding domain"/>
    <property type="match status" value="1"/>
</dbReference>
<protein>
    <submittedName>
        <fullName evidence="7">Shock factor protein 4</fullName>
    </submittedName>
</protein>
<dbReference type="OrthoDB" id="48954at2759"/>
<dbReference type="PRINTS" id="PR00056">
    <property type="entry name" value="HSFDOMAIN"/>
</dbReference>
<keyword evidence="8" id="KW-1185">Reference proteome</keyword>
<dbReference type="GO" id="GO:0005634">
    <property type="term" value="C:nucleus"/>
    <property type="evidence" value="ECO:0007669"/>
    <property type="project" value="UniProtKB-SubCell"/>
</dbReference>
<evidence type="ECO:0000256" key="4">
    <source>
        <dbReference type="RuleBase" id="RU004020"/>
    </source>
</evidence>
<dbReference type="PANTHER" id="PTHR10015">
    <property type="entry name" value="HEAT SHOCK TRANSCRIPTION FACTOR"/>
    <property type="match status" value="1"/>
</dbReference>
<gene>
    <name evidence="7" type="ORF">SEMRO_168_G074930.1</name>
</gene>
<feature type="compositionally biased region" description="Low complexity" evidence="5">
    <location>
        <begin position="193"/>
        <end position="204"/>
    </location>
</feature>
<feature type="region of interest" description="Disordered" evidence="5">
    <location>
        <begin position="22"/>
        <end position="44"/>
    </location>
</feature>
<organism evidence="7 8">
    <name type="scientific">Seminavis robusta</name>
    <dbReference type="NCBI Taxonomy" id="568900"/>
    <lineage>
        <taxon>Eukaryota</taxon>
        <taxon>Sar</taxon>
        <taxon>Stramenopiles</taxon>
        <taxon>Ochrophyta</taxon>
        <taxon>Bacillariophyta</taxon>
        <taxon>Bacillariophyceae</taxon>
        <taxon>Bacillariophycidae</taxon>
        <taxon>Naviculales</taxon>
        <taxon>Naviculaceae</taxon>
        <taxon>Seminavis</taxon>
    </lineage>
</organism>
<keyword evidence="3" id="KW-0539">Nucleus</keyword>
<sequence>MSNDPNLASQLLAIRQGGDEKDNISSANLEADGGTDDKSKMTSSYRDFSRVLPEKHNDASSLIAQSTTAKEPTFPVKLHMILSNPEFQDIIAWLPHGRSWRILQQKAFEERVIPLYFRHGRYSSFARQVNGWGFKRITHGSDYNSYYHELFLRGMPHLCDKMRRLTTKDLSKKKKMEDGPTPDFYALSRDNPLPESTPVPTTTLTPPAIAAAGRGGADLANADVELALLERRRADIFNRMNLLASSNGMGQPGAFGGGGGAGGLQGQQFGQQFVGQQLGMGQQFVGQQDQLQMNNNSLVAAAALSLGNNGRPNGLNPASLQQQGFLGGMGGVPGVGGVSNVGQIFDSSNSALQRQLLEARLANTDMAAILGFQQGNVQNNGINGIPGLMMPPSL</sequence>
<comment type="caution">
    <text evidence="7">The sequence shown here is derived from an EMBL/GenBank/DDBJ whole genome shotgun (WGS) entry which is preliminary data.</text>
</comment>
<dbReference type="InterPro" id="IPR036390">
    <property type="entry name" value="WH_DNA-bd_sf"/>
</dbReference>
<keyword evidence="2" id="KW-0238">DNA-binding</keyword>
<dbReference type="Pfam" id="PF00447">
    <property type="entry name" value="HSF_DNA-bind"/>
    <property type="match status" value="1"/>
</dbReference>
<accession>A0A9N8HB37</accession>
<dbReference type="PANTHER" id="PTHR10015:SF206">
    <property type="entry name" value="HSF-TYPE DNA-BINDING DOMAIN-CONTAINING PROTEIN"/>
    <property type="match status" value="1"/>
</dbReference>
<dbReference type="InterPro" id="IPR036388">
    <property type="entry name" value="WH-like_DNA-bd_sf"/>
</dbReference>
<evidence type="ECO:0000313" key="8">
    <source>
        <dbReference type="Proteomes" id="UP001153069"/>
    </source>
</evidence>
<evidence type="ECO:0000259" key="6">
    <source>
        <dbReference type="SMART" id="SM00415"/>
    </source>
</evidence>
<dbReference type="FunFam" id="1.10.10.10:FF:000479">
    <property type="entry name" value="Predicted protein"/>
    <property type="match status" value="1"/>
</dbReference>
<dbReference type="Proteomes" id="UP001153069">
    <property type="component" value="Unassembled WGS sequence"/>
</dbReference>
<feature type="domain" description="HSF-type DNA-binding" evidence="6">
    <location>
        <begin position="70"/>
        <end position="165"/>
    </location>
</feature>
<dbReference type="GO" id="GO:0003700">
    <property type="term" value="F:DNA-binding transcription factor activity"/>
    <property type="evidence" value="ECO:0007669"/>
    <property type="project" value="InterPro"/>
</dbReference>
<name>A0A9N8HB37_9STRA</name>
<dbReference type="EMBL" id="CAICTM010000167">
    <property type="protein sequence ID" value="CAB9503533.1"/>
    <property type="molecule type" value="Genomic_DNA"/>
</dbReference>
<evidence type="ECO:0000313" key="7">
    <source>
        <dbReference type="EMBL" id="CAB9503533.1"/>
    </source>
</evidence>
<feature type="region of interest" description="Disordered" evidence="5">
    <location>
        <begin position="170"/>
        <end position="204"/>
    </location>
</feature>
<dbReference type="SMART" id="SM00415">
    <property type="entry name" value="HSF"/>
    <property type="match status" value="1"/>
</dbReference>
<comment type="similarity">
    <text evidence="4">Belongs to the HSF family.</text>
</comment>
<evidence type="ECO:0000256" key="1">
    <source>
        <dbReference type="ARBA" id="ARBA00004123"/>
    </source>
</evidence>
<reference evidence="7" key="1">
    <citation type="submission" date="2020-06" db="EMBL/GenBank/DDBJ databases">
        <authorList>
            <consortium name="Plant Systems Biology data submission"/>
        </authorList>
    </citation>
    <scope>NUCLEOTIDE SEQUENCE</scope>
    <source>
        <strain evidence="7">D6</strain>
    </source>
</reference>
<dbReference type="GO" id="GO:0043565">
    <property type="term" value="F:sequence-specific DNA binding"/>
    <property type="evidence" value="ECO:0007669"/>
    <property type="project" value="InterPro"/>
</dbReference>
<evidence type="ECO:0000256" key="3">
    <source>
        <dbReference type="ARBA" id="ARBA00023242"/>
    </source>
</evidence>
<proteinExistence type="inferred from homology"/>